<feature type="binding site" evidence="6">
    <location>
        <begin position="15"/>
        <end position="17"/>
    </location>
    <ligand>
        <name>NAD(+)</name>
        <dbReference type="ChEBI" id="CHEBI:57540"/>
    </ligand>
</feature>
<dbReference type="RefSeq" id="WP_264942626.1">
    <property type="nucleotide sequence ID" value="NZ_JAPDRA010000001.1"/>
</dbReference>
<proteinExistence type="inferred from homology"/>
<keyword evidence="4 6" id="KW-0548">Nucleotidyltransferase</keyword>
<dbReference type="Proteomes" id="UP001596977">
    <property type="component" value="Unassembled WGS sequence"/>
</dbReference>
<comment type="similarity">
    <text evidence="6">Belongs to the DarT ADP-ribosyltransferase family.</text>
</comment>
<keyword evidence="5 6" id="KW-0238">DNA-binding</keyword>
<keyword evidence="3 6" id="KW-0808">Transferase</keyword>
<evidence type="ECO:0000256" key="4">
    <source>
        <dbReference type="ARBA" id="ARBA00022695"/>
    </source>
</evidence>
<feature type="binding site" evidence="6">
    <location>
        <position position="54"/>
    </location>
    <ligand>
        <name>NAD(+)</name>
        <dbReference type="ChEBI" id="CHEBI:57540"/>
    </ligand>
</feature>
<accession>A0ABW3H341</accession>
<protein>
    <submittedName>
        <fullName evidence="8">DUF4433 domain-containing protein</fullName>
    </submittedName>
</protein>
<evidence type="ECO:0000313" key="8">
    <source>
        <dbReference type="EMBL" id="MFD0945115.1"/>
    </source>
</evidence>
<dbReference type="InterPro" id="IPR029494">
    <property type="entry name" value="DarT"/>
</dbReference>
<comment type="catalytic activity">
    <reaction evidence="6">
        <text>a thymidine in DNA + NAD(+) = an N-(ADP-alpha-D-ribosyl)-thymidine in DNA + nicotinamide + H(+)</text>
        <dbReference type="Rhea" id="RHEA:71651"/>
        <dbReference type="Rhea" id="RHEA-COMP:13556"/>
        <dbReference type="Rhea" id="RHEA-COMP:18051"/>
        <dbReference type="ChEBI" id="CHEBI:15378"/>
        <dbReference type="ChEBI" id="CHEBI:17154"/>
        <dbReference type="ChEBI" id="CHEBI:57540"/>
        <dbReference type="ChEBI" id="CHEBI:137386"/>
        <dbReference type="ChEBI" id="CHEBI:191199"/>
    </reaction>
</comment>
<dbReference type="PROSITE" id="PS52018">
    <property type="entry name" value="DART"/>
    <property type="match status" value="1"/>
</dbReference>
<dbReference type="Pfam" id="PF14487">
    <property type="entry name" value="DarT"/>
    <property type="match status" value="1"/>
</dbReference>
<dbReference type="EMBL" id="JBHTJG010000001">
    <property type="protein sequence ID" value="MFD0945115.1"/>
    <property type="molecule type" value="Genomic_DNA"/>
</dbReference>
<reference evidence="9" key="1">
    <citation type="journal article" date="2019" name="Int. J. Syst. Evol. Microbiol.">
        <title>The Global Catalogue of Microorganisms (GCM) 10K type strain sequencing project: providing services to taxonomists for standard genome sequencing and annotation.</title>
        <authorList>
            <consortium name="The Broad Institute Genomics Platform"/>
            <consortium name="The Broad Institute Genome Sequencing Center for Infectious Disease"/>
            <person name="Wu L."/>
            <person name="Ma J."/>
        </authorList>
    </citation>
    <scope>NUCLEOTIDE SEQUENCE [LARGE SCALE GENOMIC DNA]</scope>
    <source>
        <strain evidence="9">CCUG 62982</strain>
    </source>
</reference>
<keyword evidence="2 6" id="KW-0328">Glycosyltransferase</keyword>
<evidence type="ECO:0000256" key="3">
    <source>
        <dbReference type="ARBA" id="ARBA00022679"/>
    </source>
</evidence>
<sequence length="215" mass="23944">MSAELINRKKALIFRITHRANIPWLVANGVHCATSPMQDPAFQPIGNAELIGKRRHRALPPAYGGVLSDYVPFYFTPYSPMMYNIHTGYGGIEKQRNEDIVILVSSISRLGELGLPFVFSDRHAYLQAAQFSANPDDLGWIDWGMLAARNFKRDPNDPSKFERYEAEALVRTHVPVKALIGIGCYSDKVTASVAAELTAGGTEVKARTRPGWYFS</sequence>
<organism evidence="8 9">
    <name type="scientific">Sphingomonas canadensis</name>
    <dbReference type="NCBI Taxonomy" id="1219257"/>
    <lineage>
        <taxon>Bacteria</taxon>
        <taxon>Pseudomonadati</taxon>
        <taxon>Pseudomonadota</taxon>
        <taxon>Alphaproteobacteria</taxon>
        <taxon>Sphingomonadales</taxon>
        <taxon>Sphingomonadaceae</taxon>
        <taxon>Sphingomonas</taxon>
    </lineage>
</organism>
<feature type="active site" evidence="6">
    <location>
        <position position="167"/>
    </location>
</feature>
<comment type="caution">
    <text evidence="6">Lacks conserved residue(s) required for the propagation of feature annotation.</text>
</comment>
<evidence type="ECO:0000259" key="7">
    <source>
        <dbReference type="PROSITE" id="PS52018"/>
    </source>
</evidence>
<comment type="caution">
    <text evidence="8">The sequence shown here is derived from an EMBL/GenBank/DDBJ whole genome shotgun (WGS) entry which is preliminary data.</text>
</comment>
<name>A0ABW3H341_9SPHN</name>
<keyword evidence="1 6" id="KW-1277">Toxin-antitoxin system</keyword>
<keyword evidence="9" id="KW-1185">Reference proteome</keyword>
<feature type="active site" description="Proton acceptor" evidence="6">
    <location>
        <position position="54"/>
    </location>
</feature>
<evidence type="ECO:0000256" key="2">
    <source>
        <dbReference type="ARBA" id="ARBA00022676"/>
    </source>
</evidence>
<feature type="domain" description="DarT" evidence="7">
    <location>
        <begin position="11"/>
        <end position="214"/>
    </location>
</feature>
<evidence type="ECO:0000313" key="9">
    <source>
        <dbReference type="Proteomes" id="UP001596977"/>
    </source>
</evidence>
<evidence type="ECO:0000256" key="1">
    <source>
        <dbReference type="ARBA" id="ARBA00022649"/>
    </source>
</evidence>
<gene>
    <name evidence="8" type="ORF">ACFQ1E_02060</name>
</gene>
<evidence type="ECO:0000256" key="6">
    <source>
        <dbReference type="PROSITE-ProRule" id="PRU01362"/>
    </source>
</evidence>
<evidence type="ECO:0000256" key="5">
    <source>
        <dbReference type="ARBA" id="ARBA00023125"/>
    </source>
</evidence>